<accession>A0A815RIK4</accession>
<gene>
    <name evidence="1" type="ORF">GPM918_LOCUS35716</name>
    <name evidence="2" type="ORF">SRO942_LOCUS36437</name>
</gene>
<dbReference type="Gene3D" id="3.40.50.1820">
    <property type="entry name" value="alpha/beta hydrolase"/>
    <property type="match status" value="1"/>
</dbReference>
<dbReference type="AlphaFoldDB" id="A0A815RIK4"/>
<reference evidence="1" key="1">
    <citation type="submission" date="2021-02" db="EMBL/GenBank/DDBJ databases">
        <authorList>
            <person name="Nowell W R."/>
        </authorList>
    </citation>
    <scope>NUCLEOTIDE SEQUENCE</scope>
</reference>
<dbReference type="EMBL" id="CAJOBC010086413">
    <property type="protein sequence ID" value="CAF4343659.1"/>
    <property type="molecule type" value="Genomic_DNA"/>
</dbReference>
<proteinExistence type="predicted"/>
<evidence type="ECO:0000313" key="3">
    <source>
        <dbReference type="Proteomes" id="UP000663829"/>
    </source>
</evidence>
<dbReference type="SUPFAM" id="SSF53474">
    <property type="entry name" value="alpha/beta-Hydrolases"/>
    <property type="match status" value="1"/>
</dbReference>
<evidence type="ECO:0000313" key="1">
    <source>
        <dbReference type="EMBL" id="CAF1478028.1"/>
    </source>
</evidence>
<evidence type="ECO:0000313" key="2">
    <source>
        <dbReference type="EMBL" id="CAF4343659.1"/>
    </source>
</evidence>
<protein>
    <recommendedName>
        <fullName evidence="4">Alpha/beta hydrolase</fullName>
    </recommendedName>
</protein>
<comment type="caution">
    <text evidence="1">The sequence shown here is derived from an EMBL/GenBank/DDBJ whole genome shotgun (WGS) entry which is preliminary data.</text>
</comment>
<keyword evidence="3" id="KW-1185">Reference proteome</keyword>
<dbReference type="InterPro" id="IPR029058">
    <property type="entry name" value="AB_hydrolase_fold"/>
</dbReference>
<dbReference type="Proteomes" id="UP000681722">
    <property type="component" value="Unassembled WGS sequence"/>
</dbReference>
<organism evidence="1 3">
    <name type="scientific">Didymodactylos carnosus</name>
    <dbReference type="NCBI Taxonomy" id="1234261"/>
    <lineage>
        <taxon>Eukaryota</taxon>
        <taxon>Metazoa</taxon>
        <taxon>Spiralia</taxon>
        <taxon>Gnathifera</taxon>
        <taxon>Rotifera</taxon>
        <taxon>Eurotatoria</taxon>
        <taxon>Bdelloidea</taxon>
        <taxon>Philodinida</taxon>
        <taxon>Philodinidae</taxon>
        <taxon>Didymodactylos</taxon>
    </lineage>
</organism>
<dbReference type="Proteomes" id="UP000663829">
    <property type="component" value="Unassembled WGS sequence"/>
</dbReference>
<evidence type="ECO:0008006" key="4">
    <source>
        <dbReference type="Google" id="ProtNLM"/>
    </source>
</evidence>
<sequence>MNTTVRFAVGPKAVVNDETVRRFGLVWLPGSGQAPDNELLRRFVNALFETLPSSVGIDVLGVSCHQVDDAIATLSGLAVVVGGHSMGGTIAHTCGNKKGVLVTLSIGVSPSSVPHSIPHAALVIIGENDPAYRVQNRIVFKDGSLGFTAVHQRELESKLTVVLAKDGDHSIRWFPRSAIDKEAASVTPETKAMNLEVAHHVHLFFASLVEHLE</sequence>
<name>A0A815RIK4_9BILA</name>
<dbReference type="EMBL" id="CAJNOQ010020937">
    <property type="protein sequence ID" value="CAF1478028.1"/>
    <property type="molecule type" value="Genomic_DNA"/>
</dbReference>